<evidence type="ECO:0000313" key="2">
    <source>
        <dbReference type="Proteomes" id="UP001595975"/>
    </source>
</evidence>
<evidence type="ECO:0008006" key="3">
    <source>
        <dbReference type="Google" id="ProtNLM"/>
    </source>
</evidence>
<proteinExistence type="predicted"/>
<reference evidence="2" key="1">
    <citation type="journal article" date="2019" name="Int. J. Syst. Evol. Microbiol.">
        <title>The Global Catalogue of Microorganisms (GCM) 10K type strain sequencing project: providing services to taxonomists for standard genome sequencing and annotation.</title>
        <authorList>
            <consortium name="The Broad Institute Genomics Platform"/>
            <consortium name="The Broad Institute Genome Sequencing Center for Infectious Disease"/>
            <person name="Wu L."/>
            <person name="Ma J."/>
        </authorList>
    </citation>
    <scope>NUCLEOTIDE SEQUENCE [LARGE SCALE GENOMIC DNA]</scope>
    <source>
        <strain evidence="2">CGMCC 4.1437</strain>
    </source>
</reference>
<dbReference type="SUPFAM" id="SSF48239">
    <property type="entry name" value="Terpenoid cyclases/Protein prenyltransferases"/>
    <property type="match status" value="1"/>
</dbReference>
<dbReference type="RefSeq" id="WP_380223531.1">
    <property type="nucleotide sequence ID" value="NZ_JBHSOF010000002.1"/>
</dbReference>
<accession>A0ABW0WWM7</accession>
<gene>
    <name evidence="1" type="ORF">ACFP3U_02985</name>
</gene>
<evidence type="ECO:0000313" key="1">
    <source>
        <dbReference type="EMBL" id="MFC5661943.1"/>
    </source>
</evidence>
<dbReference type="Proteomes" id="UP001595975">
    <property type="component" value="Unassembled WGS sequence"/>
</dbReference>
<sequence>MSADETPWDAAVERGLAFLHRALGPDGLPSARPGADPELRTPLTGAEARRHLLVTHGEDLGFDPDDEGFSAMWGLALLRPDGRRPEERELVAALARQVDRYREPGTARYRFFPPGRPFPADTDSTAVALSGLARHGLAAPDLLDAVARELLDTQIGPDDGPIPAYWEDTDRTPSHGRRYDAVAAANVLFALHLPGAADRLPHPAAEATLRYVVEHLNGPRTGTRYYASPEAFLHAAARAATVVPGLAAPVRRAVGHVTTQTADTPLAVALLVLAGEHSGEHAGEHAGGTAELPELRRRLVDTQRADGSWPAGGYFRTGRLPLYFGSPHLTTLFAVRALRPETPSRP</sequence>
<dbReference type="InterPro" id="IPR008930">
    <property type="entry name" value="Terpenoid_cyclase/PrenylTrfase"/>
</dbReference>
<keyword evidence="2" id="KW-1185">Reference proteome</keyword>
<protein>
    <recommendedName>
        <fullName evidence="3">Squalene cyclase C-terminal domain-containing protein</fullName>
    </recommendedName>
</protein>
<comment type="caution">
    <text evidence="1">The sequence shown here is derived from an EMBL/GenBank/DDBJ whole genome shotgun (WGS) entry which is preliminary data.</text>
</comment>
<dbReference type="EMBL" id="JBHSOF010000002">
    <property type="protein sequence ID" value="MFC5661943.1"/>
    <property type="molecule type" value="Genomic_DNA"/>
</dbReference>
<organism evidence="1 2">
    <name type="scientific">Kitasatospora misakiensis</name>
    <dbReference type="NCBI Taxonomy" id="67330"/>
    <lineage>
        <taxon>Bacteria</taxon>
        <taxon>Bacillati</taxon>
        <taxon>Actinomycetota</taxon>
        <taxon>Actinomycetes</taxon>
        <taxon>Kitasatosporales</taxon>
        <taxon>Streptomycetaceae</taxon>
        <taxon>Kitasatospora</taxon>
    </lineage>
</organism>
<name>A0ABW0WWM7_9ACTN</name>